<evidence type="ECO:0000256" key="4">
    <source>
        <dbReference type="ARBA" id="ARBA00023004"/>
    </source>
</evidence>
<dbReference type="Pfam" id="PF03171">
    <property type="entry name" value="2OG-FeII_Oxy"/>
    <property type="match status" value="1"/>
</dbReference>
<evidence type="ECO:0000256" key="1">
    <source>
        <dbReference type="ARBA" id="ARBA00008056"/>
    </source>
</evidence>
<keyword evidence="3 5" id="KW-0560">Oxidoreductase</keyword>
<dbReference type="Pfam" id="PF14226">
    <property type="entry name" value="DIOX_N"/>
    <property type="match status" value="1"/>
</dbReference>
<dbReference type="GO" id="GO:0002238">
    <property type="term" value="P:response to molecule of fungal origin"/>
    <property type="evidence" value="ECO:0007669"/>
    <property type="project" value="UniProtKB-ARBA"/>
</dbReference>
<dbReference type="OMA" id="TKYLWKL"/>
<protein>
    <recommendedName>
        <fullName evidence="6">Fe2OG dioxygenase domain-containing protein</fullName>
    </recommendedName>
</protein>
<gene>
    <name evidence="7" type="ORF">GSCOC_T00027174001</name>
</gene>
<dbReference type="GO" id="GO:0016706">
    <property type="term" value="F:2-oxoglutarate-dependent dioxygenase activity"/>
    <property type="evidence" value="ECO:0007669"/>
    <property type="project" value="UniProtKB-ARBA"/>
</dbReference>
<dbReference type="AlphaFoldDB" id="A0A068UL75"/>
<evidence type="ECO:0000259" key="6">
    <source>
        <dbReference type="PROSITE" id="PS51471"/>
    </source>
</evidence>
<comment type="similarity">
    <text evidence="1 5">Belongs to the iron/ascorbate-dependent oxidoreductase family.</text>
</comment>
<dbReference type="InterPro" id="IPR005123">
    <property type="entry name" value="Oxoglu/Fe-dep_dioxygenase_dom"/>
</dbReference>
<evidence type="ECO:0000256" key="2">
    <source>
        <dbReference type="ARBA" id="ARBA00022723"/>
    </source>
</evidence>
<feature type="domain" description="Fe2OG dioxygenase" evidence="6">
    <location>
        <begin position="207"/>
        <end position="307"/>
    </location>
</feature>
<dbReference type="InterPro" id="IPR027443">
    <property type="entry name" value="IPNS-like_sf"/>
</dbReference>
<dbReference type="Gramene" id="CDP08368">
    <property type="protein sequence ID" value="CDP08368"/>
    <property type="gene ID" value="GSCOC_T00027174001"/>
</dbReference>
<dbReference type="InterPro" id="IPR026992">
    <property type="entry name" value="DIOX_N"/>
</dbReference>
<name>A0A068UL75_COFCA</name>
<organism evidence="7 8">
    <name type="scientific">Coffea canephora</name>
    <name type="common">Robusta coffee</name>
    <dbReference type="NCBI Taxonomy" id="49390"/>
    <lineage>
        <taxon>Eukaryota</taxon>
        <taxon>Viridiplantae</taxon>
        <taxon>Streptophyta</taxon>
        <taxon>Embryophyta</taxon>
        <taxon>Tracheophyta</taxon>
        <taxon>Spermatophyta</taxon>
        <taxon>Magnoliopsida</taxon>
        <taxon>eudicotyledons</taxon>
        <taxon>Gunneridae</taxon>
        <taxon>Pentapetalae</taxon>
        <taxon>asterids</taxon>
        <taxon>lamiids</taxon>
        <taxon>Gentianales</taxon>
        <taxon>Rubiaceae</taxon>
        <taxon>Ixoroideae</taxon>
        <taxon>Gardenieae complex</taxon>
        <taxon>Bertiereae - Coffeeae clade</taxon>
        <taxon>Coffeeae</taxon>
        <taxon>Coffea</taxon>
    </lineage>
</organism>
<dbReference type="InParanoid" id="A0A068UL75"/>
<dbReference type="OrthoDB" id="288590at2759"/>
<dbReference type="InterPro" id="IPR044861">
    <property type="entry name" value="IPNS-like_FE2OG_OXY"/>
</dbReference>
<evidence type="ECO:0000256" key="3">
    <source>
        <dbReference type="ARBA" id="ARBA00023002"/>
    </source>
</evidence>
<evidence type="ECO:0000313" key="8">
    <source>
        <dbReference type="Proteomes" id="UP000295252"/>
    </source>
</evidence>
<dbReference type="Gene3D" id="2.60.120.330">
    <property type="entry name" value="B-lactam Antibiotic, Isopenicillin N Synthase, Chain"/>
    <property type="match status" value="1"/>
</dbReference>
<proteinExistence type="inferred from homology"/>
<accession>A0A068UL75</accession>
<reference evidence="8" key="1">
    <citation type="journal article" date="2014" name="Science">
        <title>The coffee genome provides insight into the convergent evolution of caffeine biosynthesis.</title>
        <authorList>
            <person name="Denoeud F."/>
            <person name="Carretero-Paulet L."/>
            <person name="Dereeper A."/>
            <person name="Droc G."/>
            <person name="Guyot R."/>
            <person name="Pietrella M."/>
            <person name="Zheng C."/>
            <person name="Alberti A."/>
            <person name="Anthony F."/>
            <person name="Aprea G."/>
            <person name="Aury J.M."/>
            <person name="Bento P."/>
            <person name="Bernard M."/>
            <person name="Bocs S."/>
            <person name="Campa C."/>
            <person name="Cenci A."/>
            <person name="Combes M.C."/>
            <person name="Crouzillat D."/>
            <person name="Da Silva C."/>
            <person name="Daddiego L."/>
            <person name="De Bellis F."/>
            <person name="Dussert S."/>
            <person name="Garsmeur O."/>
            <person name="Gayraud T."/>
            <person name="Guignon V."/>
            <person name="Jahn K."/>
            <person name="Jamilloux V."/>
            <person name="Joet T."/>
            <person name="Labadie K."/>
            <person name="Lan T."/>
            <person name="Leclercq J."/>
            <person name="Lepelley M."/>
            <person name="Leroy T."/>
            <person name="Li L.T."/>
            <person name="Librado P."/>
            <person name="Lopez L."/>
            <person name="Munoz A."/>
            <person name="Noel B."/>
            <person name="Pallavicini A."/>
            <person name="Perrotta G."/>
            <person name="Poncet V."/>
            <person name="Pot D."/>
            <person name="Priyono X."/>
            <person name="Rigoreau M."/>
            <person name="Rouard M."/>
            <person name="Rozas J."/>
            <person name="Tranchant-Dubreuil C."/>
            <person name="VanBuren R."/>
            <person name="Zhang Q."/>
            <person name="Andrade A.C."/>
            <person name="Argout X."/>
            <person name="Bertrand B."/>
            <person name="de Kochko A."/>
            <person name="Graziosi G."/>
            <person name="Henry R.J."/>
            <person name="Jayarama X."/>
            <person name="Ming R."/>
            <person name="Nagai C."/>
            <person name="Rounsley S."/>
            <person name="Sankoff D."/>
            <person name="Giuliano G."/>
            <person name="Albert V.A."/>
            <person name="Wincker P."/>
            <person name="Lashermes P."/>
        </authorList>
    </citation>
    <scope>NUCLEOTIDE SEQUENCE [LARGE SCALE GENOMIC DNA]</scope>
    <source>
        <strain evidence="8">cv. DH200-94</strain>
    </source>
</reference>
<dbReference type="PANTHER" id="PTHR47991">
    <property type="entry name" value="OXOGLUTARATE/IRON-DEPENDENT DIOXYGENASE"/>
    <property type="match status" value="1"/>
</dbReference>
<dbReference type="GO" id="GO:0046872">
    <property type="term" value="F:metal ion binding"/>
    <property type="evidence" value="ECO:0007669"/>
    <property type="project" value="UniProtKB-KW"/>
</dbReference>
<keyword evidence="4 5" id="KW-0408">Iron</keyword>
<evidence type="ECO:0000313" key="7">
    <source>
        <dbReference type="EMBL" id="CDP08368.1"/>
    </source>
</evidence>
<evidence type="ECO:0000256" key="5">
    <source>
        <dbReference type="RuleBase" id="RU003682"/>
    </source>
</evidence>
<sequence length="357" mass="40072">MGTEVAKNGPDLGSLPVENVQELASNCSKEIPHRYIRPELILDEISTDESTQVPVIDMENLATSHSEYQNEMAKLHQACKEFGFFQLVNHGASMVIKKMKVVTEDFFKLPLEQKMACAQVPNHIEGYGQTFVVSEEQKLDWGDMLFLFPLPVSQRNMRFWPNSPTSFRSTLDEYSLQIHKVCMSLFKLIEANLGLEPGKLCSIYQDGIQGIRMNYYPPCRQADKVFGASPHSDGTGLTLLVQVNDVQGLQIKKSNTWVPIKPIPGAIIVNIGDMMEIMSNGEYRSIEHRAVVDFQKQRLSIAAFHNANLTAKIGPLPELVKENGTQYKTIGLLEFFGLIPSSKLDGKSPLDRLRIDN</sequence>
<keyword evidence="2 5" id="KW-0479">Metal-binding</keyword>
<dbReference type="EMBL" id="HG739115">
    <property type="protein sequence ID" value="CDP08368.1"/>
    <property type="molecule type" value="Genomic_DNA"/>
</dbReference>
<dbReference type="PROSITE" id="PS51471">
    <property type="entry name" value="FE2OG_OXY"/>
    <property type="match status" value="1"/>
</dbReference>
<dbReference type="InterPro" id="IPR050295">
    <property type="entry name" value="Plant_2OG-oxidoreductases"/>
</dbReference>
<dbReference type="PhylomeDB" id="A0A068UL75"/>
<keyword evidence="8" id="KW-1185">Reference proteome</keyword>
<dbReference type="GO" id="GO:0009805">
    <property type="term" value="P:coumarin biosynthetic process"/>
    <property type="evidence" value="ECO:0007669"/>
    <property type="project" value="UniProtKB-ARBA"/>
</dbReference>
<dbReference type="FunFam" id="2.60.120.330:FF:000001">
    <property type="entry name" value="Protein SRG1"/>
    <property type="match status" value="1"/>
</dbReference>
<dbReference type="STRING" id="49390.A0A068UL75"/>
<dbReference type="Proteomes" id="UP000295252">
    <property type="component" value="Chromosome X"/>
</dbReference>
<dbReference type="SUPFAM" id="SSF51197">
    <property type="entry name" value="Clavaminate synthase-like"/>
    <property type="match status" value="1"/>
</dbReference>